<evidence type="ECO:0000313" key="8">
    <source>
        <dbReference type="EMBL" id="GKX31971.1"/>
    </source>
</evidence>
<evidence type="ECO:0000256" key="4">
    <source>
        <dbReference type="ARBA" id="ARBA00023014"/>
    </source>
</evidence>
<organism evidence="8 9">
    <name type="scientific">Vallitalea longa</name>
    <dbReference type="NCBI Taxonomy" id="2936439"/>
    <lineage>
        <taxon>Bacteria</taxon>
        <taxon>Bacillati</taxon>
        <taxon>Bacillota</taxon>
        <taxon>Clostridia</taxon>
        <taxon>Lachnospirales</taxon>
        <taxon>Vallitaleaceae</taxon>
        <taxon>Vallitalea</taxon>
    </lineage>
</organism>
<dbReference type="Pfam" id="PF04055">
    <property type="entry name" value="Radical_SAM"/>
    <property type="match status" value="1"/>
</dbReference>
<dbReference type="InterPro" id="IPR013785">
    <property type="entry name" value="Aldolase_TIM"/>
</dbReference>
<gene>
    <name evidence="8" type="primary">bioB_2</name>
    <name evidence="8" type="ORF">SH1V18_44510</name>
</gene>
<comment type="cofactor">
    <cofactor evidence="5">
        <name>[4Fe-4S] cluster</name>
        <dbReference type="ChEBI" id="CHEBI:49883"/>
    </cofactor>
    <text evidence="5">Binds 1 [4Fe-4S] cluster. The cluster is coordinated with 3 cysteines and an exchangeable S-adenosyl-L-methionine.</text>
</comment>
<name>A0A9W5YG03_9FIRM</name>
<dbReference type="SFLD" id="SFLDF00348">
    <property type="entry name" value="FeFe_hydrogenase_maturase_(Hyd"/>
    <property type="match status" value="1"/>
</dbReference>
<dbReference type="InterPro" id="IPR006638">
    <property type="entry name" value="Elp3/MiaA/NifB-like_rSAM"/>
</dbReference>
<dbReference type="Gene3D" id="3.20.20.70">
    <property type="entry name" value="Aldolase class I"/>
    <property type="match status" value="1"/>
</dbReference>
<keyword evidence="1 5" id="KW-0949">S-adenosyl-L-methionine</keyword>
<evidence type="ECO:0000256" key="3">
    <source>
        <dbReference type="ARBA" id="ARBA00023004"/>
    </source>
</evidence>
<dbReference type="PIRSF" id="PIRSF004762">
    <property type="entry name" value="CHP00423"/>
    <property type="match status" value="1"/>
</dbReference>
<reference evidence="8" key="1">
    <citation type="submission" date="2022-06" db="EMBL/GenBank/DDBJ databases">
        <title>Vallitalea longa sp. nov., an anaerobic bacterium isolated from marine sediment.</title>
        <authorList>
            <person name="Hirano S."/>
            <person name="Terahara T."/>
            <person name="Mori K."/>
            <person name="Hamada M."/>
            <person name="Matsumoto R."/>
            <person name="Kobayashi T."/>
        </authorList>
    </citation>
    <scope>NUCLEOTIDE SEQUENCE</scope>
    <source>
        <strain evidence="8">SH18-1</strain>
    </source>
</reference>
<dbReference type="SFLD" id="SFLDG01280">
    <property type="entry name" value="HydE/PylB-like"/>
    <property type="match status" value="1"/>
</dbReference>
<keyword evidence="4 5" id="KW-0411">Iron-sulfur</keyword>
<dbReference type="Proteomes" id="UP001144256">
    <property type="component" value="Unassembled WGS sequence"/>
</dbReference>
<feature type="binding site" evidence="5">
    <location>
        <position position="62"/>
    </location>
    <ligand>
        <name>[4Fe-4S] cluster</name>
        <dbReference type="ChEBI" id="CHEBI:49883"/>
        <note>4Fe-4S-S-AdoMet</note>
    </ligand>
</feature>
<keyword evidence="3 5" id="KW-0408">Iron</keyword>
<evidence type="ECO:0000256" key="5">
    <source>
        <dbReference type="PIRSR" id="PIRSR004762-1"/>
    </source>
</evidence>
<dbReference type="SFLD" id="SFLDG01060">
    <property type="entry name" value="BATS_domain_containing"/>
    <property type="match status" value="1"/>
</dbReference>
<dbReference type="EMBL" id="BRLB01000024">
    <property type="protein sequence ID" value="GKX31971.1"/>
    <property type="molecule type" value="Genomic_DNA"/>
</dbReference>
<accession>A0A9W5YG03</accession>
<evidence type="ECO:0000259" key="7">
    <source>
        <dbReference type="PROSITE" id="PS51918"/>
    </source>
</evidence>
<feature type="binding site" evidence="6">
    <location>
        <position position="162"/>
    </location>
    <ligand>
        <name>S-adenosyl-L-methionine</name>
        <dbReference type="ChEBI" id="CHEBI:59789"/>
    </ligand>
</feature>
<feature type="binding site" evidence="6">
    <location>
        <position position="137"/>
    </location>
    <ligand>
        <name>(3R)-3-methyl-D-ornithine</name>
        <dbReference type="ChEBI" id="CHEBI:64642"/>
    </ligand>
</feature>
<comment type="caution">
    <text evidence="8">The sequence shown here is derived from an EMBL/GenBank/DDBJ whole genome shotgun (WGS) entry which is preliminary data.</text>
</comment>
<keyword evidence="5" id="KW-0004">4Fe-4S</keyword>
<keyword evidence="9" id="KW-1185">Reference proteome</keyword>
<feature type="binding site" evidence="5">
    <location>
        <position position="66"/>
    </location>
    <ligand>
        <name>[4Fe-4S] cluster</name>
        <dbReference type="ChEBI" id="CHEBI:49883"/>
        <note>4Fe-4S-S-AdoMet</note>
    </ligand>
</feature>
<dbReference type="PROSITE" id="PS51918">
    <property type="entry name" value="RADICAL_SAM"/>
    <property type="match status" value="1"/>
</dbReference>
<evidence type="ECO:0000256" key="2">
    <source>
        <dbReference type="ARBA" id="ARBA00022723"/>
    </source>
</evidence>
<dbReference type="NCBIfam" id="TIGR03956">
    <property type="entry name" value="rSAM_HydE"/>
    <property type="match status" value="1"/>
</dbReference>
<dbReference type="InterPro" id="IPR007197">
    <property type="entry name" value="rSAM"/>
</dbReference>
<dbReference type="RefSeq" id="WP_281819332.1">
    <property type="nucleotide sequence ID" value="NZ_BRLB01000024.1"/>
</dbReference>
<dbReference type="PANTHER" id="PTHR43726">
    <property type="entry name" value="3-METHYLORNITHINE SYNTHASE"/>
    <property type="match status" value="1"/>
</dbReference>
<sequence length="348" mass="39448">MKKLIDELKDSNNLSPDKLLLLLNNMDNENKQYLHTKADETRLHIYGDKVYMRGLIEFTNFCKNNCKYCGIRKGNRQAQRYRLSKEEIIGCCAEGYRLGYRTFVLQGGEDNFYTDERIMDIVSTIKSSFDDVAVTLSIGEKTYETYKKYFDAGADRYLLRHETNSRELYDRLHPNMSYDNRIRCLYDLKDIGYQIGAGFMVGLPGQTNEDFVKDLVFLKELQPHMVGIGPFMPQSDTPLANEKAGTADKTCILLSLIRLILPEVLLPATTALGSIDPKGREQGLKAGANVVMPNLSPIGVREKYSLYDGKICTGDEAAQCRHCIENRIKSAGYQVDMSKGDHISLQNN</sequence>
<dbReference type="InterPro" id="IPR058240">
    <property type="entry name" value="rSAM_sf"/>
</dbReference>
<dbReference type="AlphaFoldDB" id="A0A9W5YG03"/>
<feature type="domain" description="Radical SAM core" evidence="7">
    <location>
        <begin position="48"/>
        <end position="263"/>
    </location>
</feature>
<dbReference type="SFLD" id="SFLDG01082">
    <property type="entry name" value="B12-binding_domain_containing"/>
    <property type="match status" value="1"/>
</dbReference>
<dbReference type="SFLD" id="SFLDS00029">
    <property type="entry name" value="Radical_SAM"/>
    <property type="match status" value="1"/>
</dbReference>
<evidence type="ECO:0000256" key="6">
    <source>
        <dbReference type="PIRSR" id="PIRSR004762-2"/>
    </source>
</evidence>
<dbReference type="InterPro" id="IPR034422">
    <property type="entry name" value="HydE/PylB-like"/>
</dbReference>
<feature type="binding site" evidence="5">
    <location>
        <position position="69"/>
    </location>
    <ligand>
        <name>[4Fe-4S] cluster</name>
        <dbReference type="ChEBI" id="CHEBI:49883"/>
        <note>4Fe-4S-S-AdoMet</note>
    </ligand>
</feature>
<keyword evidence="2" id="KW-0479">Metal-binding</keyword>
<dbReference type="InterPro" id="IPR024021">
    <property type="entry name" value="FeFe-hyd_HydE_rSAM"/>
</dbReference>
<protein>
    <submittedName>
        <fullName evidence="8">[FeFe] hydrogenase H-cluster radical SAM maturase HydE</fullName>
    </submittedName>
</protein>
<dbReference type="GO" id="GO:0016740">
    <property type="term" value="F:transferase activity"/>
    <property type="evidence" value="ECO:0007669"/>
    <property type="project" value="TreeGrafter"/>
</dbReference>
<dbReference type="SMART" id="SM00729">
    <property type="entry name" value="Elp3"/>
    <property type="match status" value="1"/>
</dbReference>
<proteinExistence type="predicted"/>
<evidence type="ECO:0000313" key="9">
    <source>
        <dbReference type="Proteomes" id="UP001144256"/>
    </source>
</evidence>
<dbReference type="GO" id="GO:0046872">
    <property type="term" value="F:metal ion binding"/>
    <property type="evidence" value="ECO:0007669"/>
    <property type="project" value="UniProtKB-KW"/>
</dbReference>
<dbReference type="CDD" id="cd01335">
    <property type="entry name" value="Radical_SAM"/>
    <property type="match status" value="1"/>
</dbReference>
<feature type="binding site" evidence="6">
    <location>
        <position position="181"/>
    </location>
    <ligand>
        <name>S-adenosyl-L-methionine</name>
        <dbReference type="ChEBI" id="CHEBI:59789"/>
    </ligand>
</feature>
<dbReference type="PANTHER" id="PTHR43726:SF1">
    <property type="entry name" value="BIOTIN SYNTHASE"/>
    <property type="match status" value="1"/>
</dbReference>
<dbReference type="GO" id="GO:0051539">
    <property type="term" value="F:4 iron, 4 sulfur cluster binding"/>
    <property type="evidence" value="ECO:0007669"/>
    <property type="project" value="UniProtKB-KW"/>
</dbReference>
<dbReference type="SUPFAM" id="SSF102114">
    <property type="entry name" value="Radical SAM enzymes"/>
    <property type="match status" value="1"/>
</dbReference>
<evidence type="ECO:0000256" key="1">
    <source>
        <dbReference type="ARBA" id="ARBA00022691"/>
    </source>
</evidence>